<reference evidence="2" key="1">
    <citation type="submission" date="2021-08" db="EMBL/GenBank/DDBJ databases">
        <authorList>
            <person name="Stevens D.C."/>
        </authorList>
    </citation>
    <scope>NUCLEOTIDE SEQUENCE</scope>
    <source>
        <strain evidence="2">DSM 53165</strain>
    </source>
</reference>
<name>A0ABS7TR32_9BACT</name>
<comment type="caution">
    <text evidence="2">The sequence shown here is derived from an EMBL/GenBank/DDBJ whole genome shotgun (WGS) entry which is preliminary data.</text>
</comment>
<evidence type="ECO:0000313" key="3">
    <source>
        <dbReference type="Proteomes" id="UP001139031"/>
    </source>
</evidence>
<dbReference type="Gene3D" id="1.25.40.10">
    <property type="entry name" value="Tetratricopeptide repeat domain"/>
    <property type="match status" value="1"/>
</dbReference>
<gene>
    <name evidence="2" type="ORF">K7C98_15610</name>
</gene>
<evidence type="ECO:0000313" key="2">
    <source>
        <dbReference type="EMBL" id="MBZ5710688.1"/>
    </source>
</evidence>
<protein>
    <submittedName>
        <fullName evidence="2">Uncharacterized protein</fullName>
    </submittedName>
</protein>
<accession>A0ABS7TR32</accession>
<dbReference type="EMBL" id="JAIRAU010000019">
    <property type="protein sequence ID" value="MBZ5710688.1"/>
    <property type="molecule type" value="Genomic_DNA"/>
</dbReference>
<organism evidence="2 3">
    <name type="scientific">Nannocystis pusilla</name>
    <dbReference type="NCBI Taxonomy" id="889268"/>
    <lineage>
        <taxon>Bacteria</taxon>
        <taxon>Pseudomonadati</taxon>
        <taxon>Myxococcota</taxon>
        <taxon>Polyangia</taxon>
        <taxon>Nannocystales</taxon>
        <taxon>Nannocystaceae</taxon>
        <taxon>Nannocystis</taxon>
    </lineage>
</organism>
<dbReference type="Proteomes" id="UP001139031">
    <property type="component" value="Unassembled WGS sequence"/>
</dbReference>
<feature type="region of interest" description="Disordered" evidence="1">
    <location>
        <begin position="26"/>
        <end position="46"/>
    </location>
</feature>
<sequence length="46" mass="4765">MAAQTTVPAACSLLARALEIRRRTLGASDPDTARTQARLEALGSGP</sequence>
<dbReference type="RefSeq" id="WP_224192458.1">
    <property type="nucleotide sequence ID" value="NZ_JAIRAU010000019.1"/>
</dbReference>
<proteinExistence type="predicted"/>
<keyword evidence="3" id="KW-1185">Reference proteome</keyword>
<evidence type="ECO:0000256" key="1">
    <source>
        <dbReference type="SAM" id="MobiDB-lite"/>
    </source>
</evidence>
<dbReference type="InterPro" id="IPR011990">
    <property type="entry name" value="TPR-like_helical_dom_sf"/>
</dbReference>